<dbReference type="PROSITE" id="PS50887">
    <property type="entry name" value="GGDEF"/>
    <property type="match status" value="1"/>
</dbReference>
<dbReference type="RefSeq" id="WP_117580177.1">
    <property type="nucleotide sequence ID" value="NZ_QUSL01000001.1"/>
</dbReference>
<evidence type="ECO:0000313" key="3">
    <source>
        <dbReference type="Proteomes" id="UP000261032"/>
    </source>
</evidence>
<dbReference type="SUPFAM" id="SSF48452">
    <property type="entry name" value="TPR-like"/>
    <property type="match status" value="2"/>
</dbReference>
<dbReference type="AlphaFoldDB" id="A0A3E3EH78"/>
<dbReference type="Pfam" id="PF00990">
    <property type="entry name" value="GGDEF"/>
    <property type="match status" value="1"/>
</dbReference>
<evidence type="ECO:0000259" key="1">
    <source>
        <dbReference type="PROSITE" id="PS50887"/>
    </source>
</evidence>
<dbReference type="InterPro" id="IPR011990">
    <property type="entry name" value="TPR-like_helical_dom_sf"/>
</dbReference>
<dbReference type="InterPro" id="IPR043128">
    <property type="entry name" value="Rev_trsase/Diguanyl_cyclase"/>
</dbReference>
<proteinExistence type="predicted"/>
<dbReference type="PANTHER" id="PTHR45138">
    <property type="entry name" value="REGULATORY COMPONENTS OF SENSORY TRANSDUCTION SYSTEM"/>
    <property type="match status" value="1"/>
</dbReference>
<organism evidence="2 3">
    <name type="scientific">Thomasclavelia ramosa</name>
    <dbReference type="NCBI Taxonomy" id="1547"/>
    <lineage>
        <taxon>Bacteria</taxon>
        <taxon>Bacillati</taxon>
        <taxon>Bacillota</taxon>
        <taxon>Erysipelotrichia</taxon>
        <taxon>Erysipelotrichales</taxon>
        <taxon>Coprobacillaceae</taxon>
        <taxon>Thomasclavelia</taxon>
    </lineage>
</organism>
<protein>
    <submittedName>
        <fullName evidence="2">GGDEF domain-containing protein</fullName>
    </submittedName>
</protein>
<dbReference type="SUPFAM" id="SSF55073">
    <property type="entry name" value="Nucleotide cyclase"/>
    <property type="match status" value="1"/>
</dbReference>
<dbReference type="CDD" id="cd01949">
    <property type="entry name" value="GGDEF"/>
    <property type="match status" value="1"/>
</dbReference>
<dbReference type="Gene3D" id="1.25.40.10">
    <property type="entry name" value="Tetratricopeptide repeat domain"/>
    <property type="match status" value="1"/>
</dbReference>
<dbReference type="NCBIfam" id="TIGR00254">
    <property type="entry name" value="GGDEF"/>
    <property type="match status" value="1"/>
</dbReference>
<dbReference type="GO" id="GO:0052621">
    <property type="term" value="F:diguanylate cyclase activity"/>
    <property type="evidence" value="ECO:0007669"/>
    <property type="project" value="TreeGrafter"/>
</dbReference>
<comment type="caution">
    <text evidence="2">The sequence shown here is derived from an EMBL/GenBank/DDBJ whole genome shotgun (WGS) entry which is preliminary data.</text>
</comment>
<evidence type="ECO:0000313" key="2">
    <source>
        <dbReference type="EMBL" id="RGD87260.1"/>
    </source>
</evidence>
<dbReference type="Gene3D" id="3.30.70.270">
    <property type="match status" value="1"/>
</dbReference>
<dbReference type="PANTHER" id="PTHR45138:SF9">
    <property type="entry name" value="DIGUANYLATE CYCLASE DGCM-RELATED"/>
    <property type="match status" value="1"/>
</dbReference>
<dbReference type="Proteomes" id="UP000261032">
    <property type="component" value="Unassembled WGS sequence"/>
</dbReference>
<sequence length="505" mass="60044">MREIDRLVEEIRHLQFDDIEKMYQKCLQLKEIALEQKDDYILCLASNYIIDYYYSCKSQQETVKLANEMLALNEEKGYPDLLMQAYNLYAIAVCNNDYSLATGFYLKGLKLAEQLNDYIMKAKFNCNLGDVFVNLGQFDLALPYFLESLEQIKRISPKLPEYKIKRFVLFYLIIIYCEKRRLDQAIALMEENKDLFNDTSFDPIDRLWQALKALICYGHGDVAKALEFIDNILGNEIHGFRANEAIYFIHHILLYITFAIKDKERTKCLYLLLKENDFGKTGMRYQIEMLEMKIKYCIVFEEKEQLPKLYEQYYYLMHENQKESIDFCLNSVLYKIELFKAMEEKKDIVKESRLDDLTKIYNRRYFHYKYSEFKNKSRLLGIIIFDLDHFKEYNDSLGHLTGDQILKDFADSLQQDDDRIISCRFGGDEFICICVDCNEQMIISFIEQVYSKFELYGYDKITISSGYYNSFSNCLSKEELINNADYYLYYVKENGKNGYYGFSIE</sequence>
<accession>A0A3E3EH78</accession>
<dbReference type="InterPro" id="IPR000160">
    <property type="entry name" value="GGDEF_dom"/>
</dbReference>
<name>A0A3E3EH78_9FIRM</name>
<reference evidence="2 3" key="1">
    <citation type="submission" date="2018-08" db="EMBL/GenBank/DDBJ databases">
        <title>A genome reference for cultivated species of the human gut microbiota.</title>
        <authorList>
            <person name="Zou Y."/>
            <person name="Xue W."/>
            <person name="Luo G."/>
        </authorList>
    </citation>
    <scope>NUCLEOTIDE SEQUENCE [LARGE SCALE GENOMIC DNA]</scope>
    <source>
        <strain evidence="2 3">OM06-4</strain>
    </source>
</reference>
<dbReference type="InterPro" id="IPR029787">
    <property type="entry name" value="Nucleotide_cyclase"/>
</dbReference>
<feature type="domain" description="GGDEF" evidence="1">
    <location>
        <begin position="378"/>
        <end position="504"/>
    </location>
</feature>
<dbReference type="EMBL" id="QUSL01000001">
    <property type="protein sequence ID" value="RGD87260.1"/>
    <property type="molecule type" value="Genomic_DNA"/>
</dbReference>
<gene>
    <name evidence="2" type="ORF">DXB93_00925</name>
</gene>
<dbReference type="InterPro" id="IPR050469">
    <property type="entry name" value="Diguanylate_Cyclase"/>
</dbReference>
<dbReference type="SMART" id="SM00267">
    <property type="entry name" value="GGDEF"/>
    <property type="match status" value="1"/>
</dbReference>